<reference evidence="2" key="1">
    <citation type="journal article" date="2023" name="Commun. Biol.">
        <title>Genome analysis of Parmales, the sister group of diatoms, reveals the evolutionary specialization of diatoms from phago-mixotrophs to photoautotrophs.</title>
        <authorList>
            <person name="Ban H."/>
            <person name="Sato S."/>
            <person name="Yoshikawa S."/>
            <person name="Yamada K."/>
            <person name="Nakamura Y."/>
            <person name="Ichinomiya M."/>
            <person name="Sato N."/>
            <person name="Blanc-Mathieu R."/>
            <person name="Endo H."/>
            <person name="Kuwata A."/>
            <person name="Ogata H."/>
        </authorList>
    </citation>
    <scope>NUCLEOTIDE SEQUENCE [LARGE SCALE GENOMIC DNA]</scope>
</reference>
<name>A0A9W7A9V9_9STRA</name>
<comment type="caution">
    <text evidence="1">The sequence shown here is derived from an EMBL/GenBank/DDBJ whole genome shotgun (WGS) entry which is preliminary data.</text>
</comment>
<accession>A0A9W7A9V9</accession>
<dbReference type="AlphaFoldDB" id="A0A9W7A9V9"/>
<gene>
    <name evidence="1" type="ORF">TL16_g04163</name>
</gene>
<dbReference type="Proteomes" id="UP001162640">
    <property type="component" value="Unassembled WGS sequence"/>
</dbReference>
<evidence type="ECO:0000313" key="1">
    <source>
        <dbReference type="EMBL" id="GMH65303.1"/>
    </source>
</evidence>
<evidence type="ECO:0000313" key="2">
    <source>
        <dbReference type="Proteomes" id="UP001162640"/>
    </source>
</evidence>
<organism evidence="1 2">
    <name type="scientific">Triparma laevis f. inornata</name>
    <dbReference type="NCBI Taxonomy" id="1714386"/>
    <lineage>
        <taxon>Eukaryota</taxon>
        <taxon>Sar</taxon>
        <taxon>Stramenopiles</taxon>
        <taxon>Ochrophyta</taxon>
        <taxon>Bolidophyceae</taxon>
        <taxon>Parmales</taxon>
        <taxon>Triparmaceae</taxon>
        <taxon>Triparma</taxon>
    </lineage>
</organism>
<sequence length="183" mass="20594">MDHSMIPFYELVCRLPNTSSRLRTSFWRDLICPYIERSGEGLLGLGGTSEKSRDGVAKAMRESPFSDVLFGLEDVPFFCRSALLNGGREFIEIVVRELARKEEQAGVEAGLEKERRMAAARTLVSRVINPGSPQISPISVRRISFSYEDSPPLSPTKPRSKSMSPNRAFVSNQQRFCIRTLSY</sequence>
<dbReference type="EMBL" id="BLQM01000113">
    <property type="protein sequence ID" value="GMH65303.1"/>
    <property type="molecule type" value="Genomic_DNA"/>
</dbReference>
<proteinExistence type="predicted"/>
<protein>
    <submittedName>
        <fullName evidence="1">Uncharacterized protein</fullName>
    </submittedName>
</protein>